<dbReference type="SMART" id="SM00315">
    <property type="entry name" value="RGS"/>
    <property type="match status" value="1"/>
</dbReference>
<dbReference type="CDD" id="cd07440">
    <property type="entry name" value="RGS"/>
    <property type="match status" value="1"/>
</dbReference>
<feature type="domain" description="RGS" evidence="2">
    <location>
        <begin position="501"/>
        <end position="620"/>
    </location>
</feature>
<proteinExistence type="predicted"/>
<evidence type="ECO:0000313" key="3">
    <source>
        <dbReference type="EMBL" id="KAJ6227467.1"/>
    </source>
</evidence>
<gene>
    <name evidence="3" type="ORF">M0813_09706</name>
</gene>
<dbReference type="InterPro" id="IPR044926">
    <property type="entry name" value="RGS_subdomain_2"/>
</dbReference>
<reference evidence="3" key="1">
    <citation type="submission" date="2022-08" db="EMBL/GenBank/DDBJ databases">
        <title>Novel sulfate-reducing endosymbionts in the free-living metamonad Anaeramoeba.</title>
        <authorList>
            <person name="Jerlstrom-Hultqvist J."/>
            <person name="Cepicka I."/>
            <person name="Gallot-Lavallee L."/>
            <person name="Salas-Leiva D."/>
            <person name="Curtis B.A."/>
            <person name="Zahonova K."/>
            <person name="Pipaliya S."/>
            <person name="Dacks J."/>
            <person name="Roger A.J."/>
        </authorList>
    </citation>
    <scope>NUCLEOTIDE SEQUENCE</scope>
    <source>
        <strain evidence="3">Schooner1</strain>
    </source>
</reference>
<accession>A0ABQ8X4H4</accession>
<evidence type="ECO:0000256" key="1">
    <source>
        <dbReference type="SAM" id="MobiDB-lite"/>
    </source>
</evidence>
<protein>
    <submittedName>
        <fullName evidence="3">Electron carrier/ protein disulfide oxidoreductase</fullName>
    </submittedName>
</protein>
<dbReference type="Gene3D" id="1.10.167.10">
    <property type="entry name" value="Regulator of G-protein Signalling 4, domain 2"/>
    <property type="match status" value="1"/>
</dbReference>
<dbReference type="PRINTS" id="PR01301">
    <property type="entry name" value="RGSPROTEIN"/>
</dbReference>
<evidence type="ECO:0000259" key="2">
    <source>
        <dbReference type="PROSITE" id="PS50132"/>
    </source>
</evidence>
<dbReference type="EMBL" id="JAOAOG010000334">
    <property type="protein sequence ID" value="KAJ6227467.1"/>
    <property type="molecule type" value="Genomic_DNA"/>
</dbReference>
<dbReference type="PROSITE" id="PS50132">
    <property type="entry name" value="RGS"/>
    <property type="match status" value="1"/>
</dbReference>
<dbReference type="Pfam" id="PF00615">
    <property type="entry name" value="RGS"/>
    <property type="match status" value="1"/>
</dbReference>
<comment type="caution">
    <text evidence="3">The sequence shown here is derived from an EMBL/GenBank/DDBJ whole genome shotgun (WGS) entry which is preliminary data.</text>
</comment>
<feature type="region of interest" description="Disordered" evidence="1">
    <location>
        <begin position="152"/>
        <end position="189"/>
    </location>
</feature>
<dbReference type="Pfam" id="PF04784">
    <property type="entry name" value="DUF547"/>
    <property type="match status" value="1"/>
</dbReference>
<dbReference type="SUPFAM" id="SSF48097">
    <property type="entry name" value="Regulator of G-protein signaling, RGS"/>
    <property type="match status" value="1"/>
</dbReference>
<dbReference type="InterPro" id="IPR036305">
    <property type="entry name" value="RGS_sf"/>
</dbReference>
<keyword evidence="4" id="KW-1185">Reference proteome</keyword>
<dbReference type="Proteomes" id="UP001150062">
    <property type="component" value="Unassembled WGS sequence"/>
</dbReference>
<sequence length="912" mass="107380">MTNTKTKLSFLKPINRFKKKQFQQTNNGGVVKKDPNSQCYKNMMKDLELQLYELEGEKFRLQHSAFRPQIHTKFGSTVASMNKKQNESTKLQLGLKEVLNKQNTLKSSMNKTQMILKEKMNLNESEQLNNNNYNFGNKKIKDSLFMNFLSENENENENENEKQKQKQNKKENEEENNRFENITDSSEKQPDLFLTSMKLKLNKVNKLNKQIEQLKNNSKQQKFKTLIEKEQEKFKSQTKKTNNLKKELEESKKELCAFQNEENNIKNEANEESNVEKSNLLKELKALELKMQKKNFEITQIRRKKKTRMTTKRRVHEYKTQYKNEIKEKNYLLEQISEANDFIQQSEKSTSIFSDFSDRVDISCSGNESASSSFYESFHQENSVSNNNDNNTRPLYNNFQTYKRTVSQPLVKINKLKNSQSTLSFDRLNSRMSSVTINSKNLPKFESKNNLDLQDYQRWLISDSTKINNNESNYSNSKNMRTFRKKIHIKKNINKRIEITSLEMLLRTPHGVAYFTDFLREQLNQENILFFQAVKEFKQNCQNIKQIIKKGKEIFKKYIKPGALFEINIISYLRKEIIGKAQNSSFDREMFDKAQAIVYDHMEYNSWVPFCESKYYKALITRLRKKSKGDFNTKTRKCKLISFSTLEKSKCLNEEYNCKTTKKTASQISQDLLSNLIQIIKSFHSVSTQEINFRLIKQSIPFSKFVKSTARLQSAKVNTLDEKELLCLFINLYNLISLHSLILNGFPKDKVSVKKFLKNSKYSVGGLNYSLHEIYHGILRANKLKKGNKPYFANCDPKRQYSLHQSYPRIHFSLINFSFITQIQVCNTENIAKSLEKNAQNTISNLVKIKANKIYLPFLFHTFLKDFGGKDSLLNWILMNSKKDLLFEKKNITTFKYIKRDIKVPRIFLKNN</sequence>
<dbReference type="PANTHER" id="PTHR46361:SF3">
    <property type="entry name" value="ELECTRON CARRIER_ PROTEIN DISULFIDE OXIDOREDUCTASE"/>
    <property type="match status" value="1"/>
</dbReference>
<name>A0ABQ8X4H4_9EUKA</name>
<organism evidence="3 4">
    <name type="scientific">Anaeramoeba flamelloides</name>
    <dbReference type="NCBI Taxonomy" id="1746091"/>
    <lineage>
        <taxon>Eukaryota</taxon>
        <taxon>Metamonada</taxon>
        <taxon>Anaeramoebidae</taxon>
        <taxon>Anaeramoeba</taxon>
    </lineage>
</organism>
<feature type="compositionally biased region" description="Basic and acidic residues" evidence="1">
    <location>
        <begin position="159"/>
        <end position="178"/>
    </location>
</feature>
<dbReference type="InterPro" id="IPR016137">
    <property type="entry name" value="RGS"/>
</dbReference>
<evidence type="ECO:0000313" key="4">
    <source>
        <dbReference type="Proteomes" id="UP001150062"/>
    </source>
</evidence>
<dbReference type="InterPro" id="IPR006869">
    <property type="entry name" value="DUF547"/>
</dbReference>
<dbReference type="PANTHER" id="PTHR46361">
    <property type="entry name" value="ELECTRON CARRIER/ PROTEIN DISULFIDE OXIDOREDUCTASE"/>
    <property type="match status" value="1"/>
</dbReference>